<keyword evidence="10 18" id="KW-0269">Exonuclease</keyword>
<comment type="function">
    <text evidence="18">DNA polymerase III is a complex, multichain enzyme responsible for most of the replicative synthesis in bacteria. The epsilon subunit contain the editing function and is a proofreading 3'-5' exonuclease.</text>
</comment>
<keyword evidence="5 18" id="KW-0548">Nucleotidyltransferase</keyword>
<name>A0A975R8V6_9GAMM</name>
<evidence type="ECO:0000256" key="12">
    <source>
        <dbReference type="ARBA" id="ARBA00022932"/>
    </source>
</evidence>
<comment type="cofactor">
    <cofactor evidence="1 18">
        <name>Mn(2+)</name>
        <dbReference type="ChEBI" id="CHEBI:29035"/>
    </cofactor>
</comment>
<comment type="cofactor">
    <cofactor evidence="17">
        <name>Mg(2+)</name>
        <dbReference type="ChEBI" id="CHEBI:18420"/>
    </cofactor>
    <cofactor evidence="17">
        <name>Mn(2+)</name>
        <dbReference type="ChEBI" id="CHEBI:29035"/>
    </cofactor>
    <text evidence="17">Binds 2 divalent metal cations. Magnesium or manganese.</text>
</comment>
<evidence type="ECO:0000256" key="8">
    <source>
        <dbReference type="ARBA" id="ARBA00022723"/>
    </source>
</evidence>
<dbReference type="GO" id="GO:0005829">
    <property type="term" value="C:cytosol"/>
    <property type="evidence" value="ECO:0007669"/>
    <property type="project" value="TreeGrafter"/>
</dbReference>
<keyword evidence="21" id="KW-1185">Reference proteome</keyword>
<comment type="catalytic activity">
    <reaction evidence="14 18">
        <text>DNA(n) + a 2'-deoxyribonucleoside 5'-triphosphate = DNA(n+1) + diphosphate</text>
        <dbReference type="Rhea" id="RHEA:22508"/>
        <dbReference type="Rhea" id="RHEA-COMP:17339"/>
        <dbReference type="Rhea" id="RHEA-COMP:17340"/>
        <dbReference type="ChEBI" id="CHEBI:33019"/>
        <dbReference type="ChEBI" id="CHEBI:61560"/>
        <dbReference type="ChEBI" id="CHEBI:173112"/>
        <dbReference type="EC" id="2.7.7.7"/>
    </reaction>
</comment>
<keyword evidence="13 17" id="KW-0464">Manganese</keyword>
<evidence type="ECO:0000313" key="21">
    <source>
        <dbReference type="Proteomes" id="UP000676649"/>
    </source>
</evidence>
<evidence type="ECO:0000256" key="7">
    <source>
        <dbReference type="ARBA" id="ARBA00022722"/>
    </source>
</evidence>
<dbReference type="EMBL" id="CP073754">
    <property type="protein sequence ID" value="QWF69531.1"/>
    <property type="molecule type" value="Genomic_DNA"/>
</dbReference>
<evidence type="ECO:0000256" key="14">
    <source>
        <dbReference type="ARBA" id="ARBA00049244"/>
    </source>
</evidence>
<keyword evidence="7 18" id="KW-0540">Nuclease</keyword>
<keyword evidence="12 18" id="KW-0239">DNA-directed DNA polymerase</keyword>
<organism evidence="20 21">
    <name type="scientific">Methylomonas paludis</name>
    <dbReference type="NCBI Taxonomy" id="1173101"/>
    <lineage>
        <taxon>Bacteria</taxon>
        <taxon>Pseudomonadati</taxon>
        <taxon>Pseudomonadota</taxon>
        <taxon>Gammaproteobacteria</taxon>
        <taxon>Methylococcales</taxon>
        <taxon>Methylococcaceae</taxon>
        <taxon>Methylomonas</taxon>
    </lineage>
</organism>
<evidence type="ECO:0000256" key="5">
    <source>
        <dbReference type="ARBA" id="ARBA00022695"/>
    </source>
</evidence>
<evidence type="ECO:0000256" key="17">
    <source>
        <dbReference type="PIRSR" id="PIRSR606309-3"/>
    </source>
</evidence>
<evidence type="ECO:0000256" key="4">
    <source>
        <dbReference type="ARBA" id="ARBA00022679"/>
    </source>
</evidence>
<dbReference type="GO" id="GO:0003677">
    <property type="term" value="F:DNA binding"/>
    <property type="evidence" value="ECO:0007669"/>
    <property type="project" value="InterPro"/>
</dbReference>
<feature type="domain" description="Exonuclease" evidence="19">
    <location>
        <begin position="8"/>
        <end position="181"/>
    </location>
</feature>
<dbReference type="NCBIfam" id="TIGR01406">
    <property type="entry name" value="dnaQ_proteo"/>
    <property type="match status" value="1"/>
</dbReference>
<dbReference type="Gene3D" id="3.30.420.10">
    <property type="entry name" value="Ribonuclease H-like superfamily/Ribonuclease H"/>
    <property type="match status" value="1"/>
</dbReference>
<dbReference type="CDD" id="cd06131">
    <property type="entry name" value="DNA_pol_III_epsilon_Ecoli_like"/>
    <property type="match status" value="1"/>
</dbReference>
<keyword evidence="8 17" id="KW-0479">Metal-binding</keyword>
<protein>
    <recommendedName>
        <fullName evidence="3 18">DNA polymerase III subunit epsilon</fullName>
        <ecNumber evidence="2 18">2.7.7.7</ecNumber>
    </recommendedName>
</protein>
<feature type="active site" description="Proton acceptor" evidence="15">
    <location>
        <position position="159"/>
    </location>
</feature>
<evidence type="ECO:0000259" key="19">
    <source>
        <dbReference type="SMART" id="SM00479"/>
    </source>
</evidence>
<dbReference type="GO" id="GO:0008408">
    <property type="term" value="F:3'-5' exonuclease activity"/>
    <property type="evidence" value="ECO:0007669"/>
    <property type="project" value="TreeGrafter"/>
</dbReference>
<evidence type="ECO:0000256" key="15">
    <source>
        <dbReference type="PIRSR" id="PIRSR606309-1"/>
    </source>
</evidence>
<dbReference type="InterPro" id="IPR006054">
    <property type="entry name" value="DnaQ"/>
</dbReference>
<keyword evidence="4 18" id="KW-0808">Transferase</keyword>
<dbReference type="FunFam" id="3.30.420.10:FF:000012">
    <property type="entry name" value="DNA polymerase III subunit epsilon"/>
    <property type="match status" value="1"/>
</dbReference>
<dbReference type="GO" id="GO:0046872">
    <property type="term" value="F:metal ion binding"/>
    <property type="evidence" value="ECO:0007669"/>
    <property type="project" value="UniProtKB-KW"/>
</dbReference>
<evidence type="ECO:0000256" key="3">
    <source>
        <dbReference type="ARBA" id="ARBA00020352"/>
    </source>
</evidence>
<dbReference type="InterPro" id="IPR006309">
    <property type="entry name" value="DnaQ_proteo"/>
</dbReference>
<feature type="binding site" evidence="17">
    <location>
        <position position="13"/>
    </location>
    <ligand>
        <name>a divalent metal cation</name>
        <dbReference type="ChEBI" id="CHEBI:60240"/>
        <label>1</label>
        <note>catalytic</note>
    </ligand>
</feature>
<evidence type="ECO:0000256" key="9">
    <source>
        <dbReference type="ARBA" id="ARBA00022801"/>
    </source>
</evidence>
<dbReference type="InterPro" id="IPR013520">
    <property type="entry name" value="Ribonucl_H"/>
</dbReference>
<feature type="binding site" evidence="17">
    <location>
        <position position="164"/>
    </location>
    <ligand>
        <name>a divalent metal cation</name>
        <dbReference type="ChEBI" id="CHEBI:60240"/>
        <label>1</label>
        <note>catalytic</note>
    </ligand>
</feature>
<proteinExistence type="predicted"/>
<evidence type="ECO:0000256" key="2">
    <source>
        <dbReference type="ARBA" id="ARBA00012417"/>
    </source>
</evidence>
<keyword evidence="9 18" id="KW-0378">Hydrolase</keyword>
<dbReference type="NCBIfam" id="TIGR00573">
    <property type="entry name" value="dnaq"/>
    <property type="match status" value="1"/>
</dbReference>
<dbReference type="GO" id="GO:0003887">
    <property type="term" value="F:DNA-directed DNA polymerase activity"/>
    <property type="evidence" value="ECO:0007669"/>
    <property type="project" value="UniProtKB-KW"/>
</dbReference>
<dbReference type="SMART" id="SM00479">
    <property type="entry name" value="EXOIII"/>
    <property type="match status" value="1"/>
</dbReference>
<keyword evidence="11 17" id="KW-0460">Magnesium</keyword>
<evidence type="ECO:0000256" key="13">
    <source>
        <dbReference type="ARBA" id="ARBA00023211"/>
    </source>
</evidence>
<evidence type="ECO:0000256" key="16">
    <source>
        <dbReference type="PIRSR" id="PIRSR606309-2"/>
    </source>
</evidence>
<evidence type="ECO:0000256" key="10">
    <source>
        <dbReference type="ARBA" id="ARBA00022839"/>
    </source>
</evidence>
<dbReference type="SUPFAM" id="SSF53098">
    <property type="entry name" value="Ribonuclease H-like"/>
    <property type="match status" value="1"/>
</dbReference>
<evidence type="ECO:0000256" key="6">
    <source>
        <dbReference type="ARBA" id="ARBA00022705"/>
    </source>
</evidence>
<dbReference type="Pfam" id="PF00929">
    <property type="entry name" value="RNase_T"/>
    <property type="match status" value="1"/>
</dbReference>
<dbReference type="PANTHER" id="PTHR30231:SF41">
    <property type="entry name" value="DNA POLYMERASE III SUBUNIT EPSILON"/>
    <property type="match status" value="1"/>
</dbReference>
<dbReference type="EC" id="2.7.7.7" evidence="2 18"/>
<dbReference type="GO" id="GO:0045004">
    <property type="term" value="P:DNA replication proofreading"/>
    <property type="evidence" value="ECO:0007669"/>
    <property type="project" value="TreeGrafter"/>
</dbReference>
<comment type="subunit">
    <text evidence="18">DNA polymerase III contains a core (composed of alpha, epsilon and theta chains) that associates with a tau subunit. This core dimerizes to form the POLIII' complex. PolIII' associates with the gamma complex (composed of gamma, delta, delta', psi and chi chains) and with the beta chain to form the complete DNA polymerase III complex.</text>
</comment>
<accession>A0A975R8V6</accession>
<dbReference type="KEGG" id="mpad:KEF85_09070"/>
<keyword evidence="6 18" id="KW-0235">DNA replication</keyword>
<dbReference type="RefSeq" id="WP_215579683.1">
    <property type="nucleotide sequence ID" value="NZ_CP073754.1"/>
</dbReference>
<reference evidence="20" key="1">
    <citation type="submission" date="2021-04" db="EMBL/GenBank/DDBJ databases">
        <title>Draft genome sequence data of methanotrophic Methylovulum sp. strain S1L and Methylomonas sp. strain S2AM isolated from boreal lake water columns.</title>
        <authorList>
            <person name="Rissanen A.J."/>
            <person name="Mangayil R."/>
            <person name="Svenning M.M."/>
            <person name="Khanongnuch R."/>
        </authorList>
    </citation>
    <scope>NUCLEOTIDE SEQUENCE</scope>
    <source>
        <strain evidence="20">S2AM</strain>
    </source>
</reference>
<dbReference type="AlphaFoldDB" id="A0A975R8V6"/>
<evidence type="ECO:0000256" key="18">
    <source>
        <dbReference type="RuleBase" id="RU364087"/>
    </source>
</evidence>
<evidence type="ECO:0000256" key="11">
    <source>
        <dbReference type="ARBA" id="ARBA00022842"/>
    </source>
</evidence>
<evidence type="ECO:0000313" key="20">
    <source>
        <dbReference type="EMBL" id="QWF69531.1"/>
    </source>
</evidence>
<evidence type="ECO:0000256" key="1">
    <source>
        <dbReference type="ARBA" id="ARBA00001936"/>
    </source>
</evidence>
<feature type="binding site" evidence="16">
    <location>
        <position position="63"/>
    </location>
    <ligand>
        <name>substrate</name>
    </ligand>
</feature>
<dbReference type="Proteomes" id="UP000676649">
    <property type="component" value="Chromosome"/>
</dbReference>
<sequence length="241" mass="26914">MFNPGNHRQVVLDTETTGLNPKEGHRIIEIGCVELINRRLTQNRFHVYLNPEREIDAGAIEVHGITNEFLQDKPKFREVVADFLAFTAGAELIIHNAPFDVGFLNHELAMLADETRRIESNSSVFDTLAYARRMHPGARNSLDALCKRYGVDNSQRELHGALLDAEILADVYLTMTGGQISLLDDVNHLLNGTQQPIERLSADRPALKVIACSAAELAEHEQRLAKIHKVSGDKCLWLSGE</sequence>
<dbReference type="InterPro" id="IPR012337">
    <property type="entry name" value="RNaseH-like_sf"/>
</dbReference>
<dbReference type="InterPro" id="IPR036397">
    <property type="entry name" value="RNaseH_sf"/>
</dbReference>
<feature type="binding site" evidence="17">
    <location>
        <position position="15"/>
    </location>
    <ligand>
        <name>a divalent metal cation</name>
        <dbReference type="ChEBI" id="CHEBI:60240"/>
        <label>1</label>
        <note>catalytic</note>
    </ligand>
</feature>
<feature type="binding site" evidence="16">
    <location>
        <position position="164"/>
    </location>
    <ligand>
        <name>substrate</name>
    </ligand>
</feature>
<gene>
    <name evidence="18 20" type="primary">dnaQ</name>
    <name evidence="20" type="ORF">KEF85_09070</name>
</gene>
<feature type="binding site" evidence="16">
    <location>
        <position position="13"/>
    </location>
    <ligand>
        <name>substrate</name>
    </ligand>
</feature>
<feature type="binding site" evidence="16">
    <location>
        <position position="15"/>
    </location>
    <ligand>
        <name>substrate</name>
    </ligand>
</feature>
<dbReference type="NCBIfam" id="NF004316">
    <property type="entry name" value="PRK05711.1"/>
    <property type="match status" value="1"/>
</dbReference>
<dbReference type="PANTHER" id="PTHR30231">
    <property type="entry name" value="DNA POLYMERASE III SUBUNIT EPSILON"/>
    <property type="match status" value="1"/>
</dbReference>